<comment type="caution">
    <text evidence="1">The sequence shown here is derived from an EMBL/GenBank/DDBJ whole genome shotgun (WGS) entry which is preliminary data.</text>
</comment>
<dbReference type="SUPFAM" id="SSF53187">
    <property type="entry name" value="Zn-dependent exopeptidases"/>
    <property type="match status" value="1"/>
</dbReference>
<dbReference type="PANTHER" id="PTHR10404">
    <property type="entry name" value="N-ACETYLATED-ALPHA-LINKED ACIDIC DIPEPTIDASE"/>
    <property type="match status" value="1"/>
</dbReference>
<evidence type="ECO:0000313" key="1">
    <source>
        <dbReference type="EMBL" id="KAF2446694.1"/>
    </source>
</evidence>
<sequence>LHSIAAAVPSPIYDDKTILDDWLEDLRRSAAEIDKPSLALLGTGSDYTAFAHHFGIPSVDMLFNRQGQGVYLYHSNYDSYYWIDRFGDVGF</sequence>
<keyword evidence="2" id="KW-1185">Reference proteome</keyword>
<dbReference type="OrthoDB" id="5411719at2759"/>
<gene>
    <name evidence="1" type="ORF">P171DRAFT_316696</name>
</gene>
<feature type="non-terminal residue" evidence="1">
    <location>
        <position position="1"/>
    </location>
</feature>
<dbReference type="AlphaFoldDB" id="A0A9P4PKD5"/>
<protein>
    <recommendedName>
        <fullName evidence="3">Peptide hydrolase</fullName>
    </recommendedName>
</protein>
<dbReference type="InterPro" id="IPR039373">
    <property type="entry name" value="Peptidase_M28B"/>
</dbReference>
<name>A0A9P4PKD5_9PLEO</name>
<dbReference type="Gene3D" id="3.40.630.10">
    <property type="entry name" value="Zn peptidases"/>
    <property type="match status" value="1"/>
</dbReference>
<proteinExistence type="predicted"/>
<reference evidence="1" key="1">
    <citation type="journal article" date="2020" name="Stud. Mycol.">
        <title>101 Dothideomycetes genomes: a test case for predicting lifestyles and emergence of pathogens.</title>
        <authorList>
            <person name="Haridas S."/>
            <person name="Albert R."/>
            <person name="Binder M."/>
            <person name="Bloem J."/>
            <person name="Labutti K."/>
            <person name="Salamov A."/>
            <person name="Andreopoulos B."/>
            <person name="Baker S."/>
            <person name="Barry K."/>
            <person name="Bills G."/>
            <person name="Bluhm B."/>
            <person name="Cannon C."/>
            <person name="Castanera R."/>
            <person name="Culley D."/>
            <person name="Daum C."/>
            <person name="Ezra D."/>
            <person name="Gonzalez J."/>
            <person name="Henrissat B."/>
            <person name="Kuo A."/>
            <person name="Liang C."/>
            <person name="Lipzen A."/>
            <person name="Lutzoni F."/>
            <person name="Magnuson J."/>
            <person name="Mondo S."/>
            <person name="Nolan M."/>
            <person name="Ohm R."/>
            <person name="Pangilinan J."/>
            <person name="Park H.-J."/>
            <person name="Ramirez L."/>
            <person name="Alfaro M."/>
            <person name="Sun H."/>
            <person name="Tritt A."/>
            <person name="Yoshinaga Y."/>
            <person name="Zwiers L.-H."/>
            <person name="Turgeon B."/>
            <person name="Goodwin S."/>
            <person name="Spatafora J."/>
            <person name="Crous P."/>
            <person name="Grigoriev I."/>
        </authorList>
    </citation>
    <scope>NUCLEOTIDE SEQUENCE</scope>
    <source>
        <strain evidence="1">CBS 690.94</strain>
    </source>
</reference>
<evidence type="ECO:0000313" key="2">
    <source>
        <dbReference type="Proteomes" id="UP000799764"/>
    </source>
</evidence>
<evidence type="ECO:0008006" key="3">
    <source>
        <dbReference type="Google" id="ProtNLM"/>
    </source>
</evidence>
<feature type="non-terminal residue" evidence="1">
    <location>
        <position position="91"/>
    </location>
</feature>
<dbReference type="GO" id="GO:0004180">
    <property type="term" value="F:carboxypeptidase activity"/>
    <property type="evidence" value="ECO:0007669"/>
    <property type="project" value="TreeGrafter"/>
</dbReference>
<dbReference type="EMBL" id="MU001497">
    <property type="protein sequence ID" value="KAF2446694.1"/>
    <property type="molecule type" value="Genomic_DNA"/>
</dbReference>
<accession>A0A9P4PKD5</accession>
<organism evidence="1 2">
    <name type="scientific">Karstenula rhodostoma CBS 690.94</name>
    <dbReference type="NCBI Taxonomy" id="1392251"/>
    <lineage>
        <taxon>Eukaryota</taxon>
        <taxon>Fungi</taxon>
        <taxon>Dikarya</taxon>
        <taxon>Ascomycota</taxon>
        <taxon>Pezizomycotina</taxon>
        <taxon>Dothideomycetes</taxon>
        <taxon>Pleosporomycetidae</taxon>
        <taxon>Pleosporales</taxon>
        <taxon>Massarineae</taxon>
        <taxon>Didymosphaeriaceae</taxon>
        <taxon>Karstenula</taxon>
    </lineage>
</organism>
<dbReference type="PANTHER" id="PTHR10404:SF46">
    <property type="entry name" value="VACUOLAR PROTEIN SORTING-ASSOCIATED PROTEIN 70"/>
    <property type="match status" value="1"/>
</dbReference>
<dbReference type="Proteomes" id="UP000799764">
    <property type="component" value="Unassembled WGS sequence"/>
</dbReference>